<keyword evidence="4 5" id="KW-0472">Membrane</keyword>
<feature type="transmembrane region" description="Helical" evidence="5">
    <location>
        <begin position="502"/>
        <end position="526"/>
    </location>
</feature>
<feature type="transmembrane region" description="Helical" evidence="5">
    <location>
        <begin position="171"/>
        <end position="194"/>
    </location>
</feature>
<keyword evidence="3 5" id="KW-1133">Transmembrane helix</keyword>
<feature type="transmembrane region" description="Helical" evidence="5">
    <location>
        <begin position="473"/>
        <end position="496"/>
    </location>
</feature>
<feature type="transmembrane region" description="Helical" evidence="5">
    <location>
        <begin position="73"/>
        <end position="95"/>
    </location>
</feature>
<dbReference type="GO" id="GO:0022857">
    <property type="term" value="F:transmembrane transporter activity"/>
    <property type="evidence" value="ECO:0007669"/>
    <property type="project" value="InterPro"/>
</dbReference>
<dbReference type="AlphaFoldDB" id="A0A2R5LLF4"/>
<feature type="transmembrane region" description="Helical" evidence="5">
    <location>
        <begin position="239"/>
        <end position="260"/>
    </location>
</feature>
<evidence type="ECO:0000256" key="5">
    <source>
        <dbReference type="SAM" id="Phobius"/>
    </source>
</evidence>
<proteinExistence type="predicted"/>
<feature type="transmembrane region" description="Helical" evidence="5">
    <location>
        <begin position="345"/>
        <end position="368"/>
    </location>
</feature>
<evidence type="ECO:0000256" key="4">
    <source>
        <dbReference type="ARBA" id="ARBA00023136"/>
    </source>
</evidence>
<dbReference type="InterPro" id="IPR011701">
    <property type="entry name" value="MFS"/>
</dbReference>
<evidence type="ECO:0000256" key="1">
    <source>
        <dbReference type="ARBA" id="ARBA00004141"/>
    </source>
</evidence>
<dbReference type="GO" id="GO:0016020">
    <property type="term" value="C:membrane"/>
    <property type="evidence" value="ECO:0007669"/>
    <property type="project" value="UniProtKB-SubCell"/>
</dbReference>
<name>A0A2R5LLF4_9ACAR</name>
<keyword evidence="2 5" id="KW-0812">Transmembrane</keyword>
<dbReference type="PANTHER" id="PTHR23507:SF1">
    <property type="entry name" value="FI18259P1-RELATED"/>
    <property type="match status" value="1"/>
</dbReference>
<feature type="transmembrane region" description="Helical" evidence="5">
    <location>
        <begin position="266"/>
        <end position="287"/>
    </location>
</feature>
<organism evidence="6">
    <name type="scientific">Ornithodoros turicata</name>
    <dbReference type="NCBI Taxonomy" id="34597"/>
    <lineage>
        <taxon>Eukaryota</taxon>
        <taxon>Metazoa</taxon>
        <taxon>Ecdysozoa</taxon>
        <taxon>Arthropoda</taxon>
        <taxon>Chelicerata</taxon>
        <taxon>Arachnida</taxon>
        <taxon>Acari</taxon>
        <taxon>Parasitiformes</taxon>
        <taxon>Ixodida</taxon>
        <taxon>Ixodoidea</taxon>
        <taxon>Argasidae</taxon>
        <taxon>Ornithodorinae</taxon>
        <taxon>Ornithodoros</taxon>
    </lineage>
</organism>
<comment type="subcellular location">
    <subcellularLocation>
        <location evidence="1">Membrane</location>
        <topology evidence="1">Multi-pass membrane protein</topology>
    </subcellularLocation>
</comment>
<dbReference type="SUPFAM" id="SSF103473">
    <property type="entry name" value="MFS general substrate transporter"/>
    <property type="match status" value="1"/>
</dbReference>
<accession>A0A2R5LLF4</accession>
<dbReference type="EMBL" id="GGLE01006234">
    <property type="protein sequence ID" value="MBY10360.1"/>
    <property type="molecule type" value="Transcribed_RNA"/>
</dbReference>
<sequence length="547" mass="60889">MEGGLYDEAGDMLESYVRRSCTSRMARYRRRFREFFAPHGLHGTVRNLTSVTGDIESEGEHTDTDNRSRCKKVLDFVVGLKLEAFFFFYTLAYTVQYAASANLMEAKACYLILNKTEEICKDLEHHDKEMNEVRNVSNLYMLYVSLVGFLPGALVTLLVGSWCDAYGRFKVPMCVSILGVMMKVSGNLVTAVYAEAPVYYNMISAIPEGIFGGLPAVLMSSYVLTAASCPPDKRTTKFFLIQIAFILAFPTGQLVSALTYQKSGLVPLFAASLGLFAFSLLWTVFVIKDVSYPEERSPGSPGAQSGSSRPKITRGTFLQLLTRRHFFGSLRAVLARSTDVDRFRVPLLVLSVFLLVLNSQTSFISYFYARSKFQWTFSKYVIISSAFSLASVVVITALLLLFLRWMPANQEYGLAMIGLAGVGFQNALHAASGSVGQPLFLLGHGFGMLSNIAPACVRAHVSKLLPEDEHGRVFSVMATFEALAPLLGRFVLWHLFGISKHFFAGLSFVMSFVLVLVPLAVLIYFWRKRNMEYHVVAEDCHADEGRT</sequence>
<feature type="transmembrane region" description="Helical" evidence="5">
    <location>
        <begin position="140"/>
        <end position="159"/>
    </location>
</feature>
<dbReference type="InterPro" id="IPR036259">
    <property type="entry name" value="MFS_trans_sf"/>
</dbReference>
<feature type="transmembrane region" description="Helical" evidence="5">
    <location>
        <begin position="380"/>
        <end position="402"/>
    </location>
</feature>
<protein>
    <submittedName>
        <fullName evidence="6">Putative adenylate cyclase</fullName>
    </submittedName>
</protein>
<dbReference type="Pfam" id="PF07690">
    <property type="entry name" value="MFS_1"/>
    <property type="match status" value="1"/>
</dbReference>
<evidence type="ECO:0000313" key="6">
    <source>
        <dbReference type="EMBL" id="MBY10360.1"/>
    </source>
</evidence>
<dbReference type="Gene3D" id="1.20.1250.20">
    <property type="entry name" value="MFS general substrate transporter like domains"/>
    <property type="match status" value="1"/>
</dbReference>
<evidence type="ECO:0000256" key="3">
    <source>
        <dbReference type="ARBA" id="ARBA00022989"/>
    </source>
</evidence>
<reference evidence="6" key="1">
    <citation type="submission" date="2018-03" db="EMBL/GenBank/DDBJ databases">
        <title>The relapsing fever spirochete Borrelia turicatae persists in the highly oxidative environment of its soft-bodied tick vector.</title>
        <authorList>
            <person name="Bourret T.J."/>
            <person name="Boyle W.K."/>
            <person name="Valenzuela J.G."/>
            <person name="Oliveira F."/>
            <person name="Lopez J.E."/>
        </authorList>
    </citation>
    <scope>NUCLEOTIDE SEQUENCE</scope>
    <source>
        <strain evidence="6">Kansas strain/isolate</strain>
        <tissue evidence="6">Salivary glands</tissue>
    </source>
</reference>
<feature type="transmembrane region" description="Helical" evidence="5">
    <location>
        <begin position="206"/>
        <end position="227"/>
    </location>
</feature>
<evidence type="ECO:0000256" key="2">
    <source>
        <dbReference type="ARBA" id="ARBA00022692"/>
    </source>
</evidence>
<dbReference type="PANTHER" id="PTHR23507">
    <property type="entry name" value="ZGC:174356"/>
    <property type="match status" value="1"/>
</dbReference>